<keyword evidence="2" id="KW-1185">Reference proteome</keyword>
<dbReference type="VEuPathDB" id="FungiDB:KRP23_11064"/>
<protein>
    <recommendedName>
        <fullName evidence="3">BZIP domain-containing protein</fullName>
    </recommendedName>
</protein>
<dbReference type="AlphaFoldDB" id="H3GU02"/>
<reference evidence="1" key="2">
    <citation type="submission" date="2015-06" db="UniProtKB">
        <authorList>
            <consortium name="EnsemblProtists"/>
        </authorList>
    </citation>
    <scope>IDENTIFICATION</scope>
    <source>
        <strain evidence="1">Pr102</strain>
    </source>
</reference>
<dbReference type="VEuPathDB" id="FungiDB:KRP22_11704"/>
<evidence type="ECO:0000313" key="1">
    <source>
        <dbReference type="EnsemblProtists" id="Phyra80663"/>
    </source>
</evidence>
<evidence type="ECO:0008006" key="3">
    <source>
        <dbReference type="Google" id="ProtNLM"/>
    </source>
</evidence>
<reference evidence="2" key="1">
    <citation type="journal article" date="2006" name="Science">
        <title>Phytophthora genome sequences uncover evolutionary origins and mechanisms of pathogenesis.</title>
        <authorList>
            <person name="Tyler B.M."/>
            <person name="Tripathy S."/>
            <person name="Zhang X."/>
            <person name="Dehal P."/>
            <person name="Jiang R.H."/>
            <person name="Aerts A."/>
            <person name="Arredondo F.D."/>
            <person name="Baxter L."/>
            <person name="Bensasson D."/>
            <person name="Beynon J.L."/>
            <person name="Chapman J."/>
            <person name="Damasceno C.M."/>
            <person name="Dorrance A.E."/>
            <person name="Dou D."/>
            <person name="Dickerman A.W."/>
            <person name="Dubchak I.L."/>
            <person name="Garbelotto M."/>
            <person name="Gijzen M."/>
            <person name="Gordon S.G."/>
            <person name="Govers F."/>
            <person name="Grunwald N.J."/>
            <person name="Huang W."/>
            <person name="Ivors K.L."/>
            <person name="Jones R.W."/>
            <person name="Kamoun S."/>
            <person name="Krampis K."/>
            <person name="Lamour K.H."/>
            <person name="Lee M.K."/>
            <person name="McDonald W.H."/>
            <person name="Medina M."/>
            <person name="Meijer H.J."/>
            <person name="Nordberg E.K."/>
            <person name="Maclean D.J."/>
            <person name="Ospina-Giraldo M.D."/>
            <person name="Morris P.F."/>
            <person name="Phuntumart V."/>
            <person name="Putnam N.H."/>
            <person name="Rash S."/>
            <person name="Rose J.K."/>
            <person name="Sakihama Y."/>
            <person name="Salamov A.A."/>
            <person name="Savidor A."/>
            <person name="Scheuring C.F."/>
            <person name="Smith B.M."/>
            <person name="Sobral B.W."/>
            <person name="Terry A."/>
            <person name="Torto-Alalibo T.A."/>
            <person name="Win J."/>
            <person name="Xu Z."/>
            <person name="Zhang H."/>
            <person name="Grigoriev I.V."/>
            <person name="Rokhsar D.S."/>
            <person name="Boore J.L."/>
        </authorList>
    </citation>
    <scope>NUCLEOTIDE SEQUENCE [LARGE SCALE GENOMIC DNA]</scope>
    <source>
        <strain evidence="2">Pr102</strain>
    </source>
</reference>
<sequence>MTTTDAAFLAEVEKFLTSSDIPTINGGGDDRVGSWLDHKVSDIVDNATKRELDRAKDRKRRREHRARRQVERDSLKLEVEKLTGELHQAKVVYDSTWKVLAQRQLAARLSSEAQQRQLYESIHVQGALMEETYHLICKNETAVRYQPSRVRLEPSDLELFAAYIHDLDEVYAQTDGALQSRGLSAEENWNVPSKIWDEDLDTGTLKFRGKITMPFDFQELCKCQWQAAHLFHRQESREPFDDVEDPDNTLALKFRVTTRLGSGQVGTALQRIVIRRYEEDARMVLVWRLFTEGEGLFTGMHSDETGWGVATPTQDTARAGTVIRTCVRNVPMHFSNMSTQEPIVKQFNCKLAEWGLENNETVTTGLEKHLIK</sequence>
<dbReference type="Proteomes" id="UP000005238">
    <property type="component" value="Unassembled WGS sequence"/>
</dbReference>
<proteinExistence type="predicted"/>
<dbReference type="InParanoid" id="H3GU02"/>
<accession>H3GU02</accession>
<dbReference type="EMBL" id="DS566048">
    <property type="status" value="NOT_ANNOTATED_CDS"/>
    <property type="molecule type" value="Genomic_DNA"/>
</dbReference>
<organism evidence="1 2">
    <name type="scientific">Phytophthora ramorum</name>
    <name type="common">Sudden oak death agent</name>
    <dbReference type="NCBI Taxonomy" id="164328"/>
    <lineage>
        <taxon>Eukaryota</taxon>
        <taxon>Sar</taxon>
        <taxon>Stramenopiles</taxon>
        <taxon>Oomycota</taxon>
        <taxon>Peronosporomycetes</taxon>
        <taxon>Peronosporales</taxon>
        <taxon>Peronosporaceae</taxon>
        <taxon>Phytophthora</taxon>
    </lineage>
</organism>
<dbReference type="EnsemblProtists" id="Phyra80663">
    <property type="protein sequence ID" value="Phyra80663"/>
    <property type="gene ID" value="Phyra80663"/>
</dbReference>
<evidence type="ECO:0000313" key="2">
    <source>
        <dbReference type="Proteomes" id="UP000005238"/>
    </source>
</evidence>
<dbReference type="OMA" id="CHREEWR"/>
<name>H3GU02_PHYRM</name>
<dbReference type="eggNOG" id="ENOG502SHWF">
    <property type="taxonomic scope" value="Eukaryota"/>
</dbReference>
<dbReference type="HOGENOM" id="CLU_027764_3_0_1"/>